<organism evidence="1 2">
    <name type="scientific">Portunus trituberculatus</name>
    <name type="common">Swimming crab</name>
    <name type="synonym">Neptunus trituberculatus</name>
    <dbReference type="NCBI Taxonomy" id="210409"/>
    <lineage>
        <taxon>Eukaryota</taxon>
        <taxon>Metazoa</taxon>
        <taxon>Ecdysozoa</taxon>
        <taxon>Arthropoda</taxon>
        <taxon>Crustacea</taxon>
        <taxon>Multicrustacea</taxon>
        <taxon>Malacostraca</taxon>
        <taxon>Eumalacostraca</taxon>
        <taxon>Eucarida</taxon>
        <taxon>Decapoda</taxon>
        <taxon>Pleocyemata</taxon>
        <taxon>Brachyura</taxon>
        <taxon>Eubrachyura</taxon>
        <taxon>Portunoidea</taxon>
        <taxon>Portunidae</taxon>
        <taxon>Portuninae</taxon>
        <taxon>Portunus</taxon>
    </lineage>
</organism>
<proteinExistence type="predicted"/>
<evidence type="ECO:0000313" key="1">
    <source>
        <dbReference type="EMBL" id="MPC98759.1"/>
    </source>
</evidence>
<dbReference type="Proteomes" id="UP000324222">
    <property type="component" value="Unassembled WGS sequence"/>
</dbReference>
<reference evidence="1 2" key="1">
    <citation type="submission" date="2019-05" db="EMBL/GenBank/DDBJ databases">
        <title>Another draft genome of Portunus trituberculatus and its Hox gene families provides insights of decapod evolution.</title>
        <authorList>
            <person name="Jeong J.-H."/>
            <person name="Song I."/>
            <person name="Kim S."/>
            <person name="Choi T."/>
            <person name="Kim D."/>
            <person name="Ryu S."/>
            <person name="Kim W."/>
        </authorList>
    </citation>
    <scope>NUCLEOTIDE SEQUENCE [LARGE SCALE GENOMIC DNA]</scope>
    <source>
        <tissue evidence="1">Muscle</tissue>
    </source>
</reference>
<comment type="caution">
    <text evidence="1">The sequence shown here is derived from an EMBL/GenBank/DDBJ whole genome shotgun (WGS) entry which is preliminary data.</text>
</comment>
<name>A0A5B7JVD6_PORTR</name>
<dbReference type="EMBL" id="VSRR010115445">
    <property type="protein sequence ID" value="MPC98759.1"/>
    <property type="molecule type" value="Genomic_DNA"/>
</dbReference>
<dbReference type="AlphaFoldDB" id="A0A5B7JVD6"/>
<keyword evidence="2" id="KW-1185">Reference proteome</keyword>
<sequence length="74" mass="8679">MERKDCEKKVRVYDRTVNGTEGKFCLTHCNTPWFTLIGGAASLGKERQRMMIMIHYLDNAQVTAQFNRQEFLNH</sequence>
<gene>
    <name evidence="1" type="ORF">E2C01_094140</name>
</gene>
<accession>A0A5B7JVD6</accession>
<evidence type="ECO:0000313" key="2">
    <source>
        <dbReference type="Proteomes" id="UP000324222"/>
    </source>
</evidence>
<protein>
    <submittedName>
        <fullName evidence="1">Uncharacterized protein</fullName>
    </submittedName>
</protein>